<evidence type="ECO:0000256" key="2">
    <source>
        <dbReference type="ARBA" id="ARBA00008779"/>
    </source>
</evidence>
<dbReference type="EMBL" id="JAODUP010000294">
    <property type="protein sequence ID" value="KAK2153516.1"/>
    <property type="molecule type" value="Genomic_DNA"/>
</dbReference>
<evidence type="ECO:0000259" key="7">
    <source>
        <dbReference type="Pfam" id="PF00884"/>
    </source>
</evidence>
<evidence type="ECO:0000256" key="5">
    <source>
        <dbReference type="ARBA" id="ARBA00022801"/>
    </source>
</evidence>
<evidence type="ECO:0000313" key="9">
    <source>
        <dbReference type="Proteomes" id="UP001208570"/>
    </source>
</evidence>
<evidence type="ECO:0000256" key="3">
    <source>
        <dbReference type="ARBA" id="ARBA00022723"/>
    </source>
</evidence>
<keyword evidence="4" id="KW-0732">Signal</keyword>
<evidence type="ECO:0000313" key="8">
    <source>
        <dbReference type="EMBL" id="KAK2153516.1"/>
    </source>
</evidence>
<evidence type="ECO:0000256" key="4">
    <source>
        <dbReference type="ARBA" id="ARBA00022729"/>
    </source>
</evidence>
<organism evidence="8 9">
    <name type="scientific">Paralvinella palmiformis</name>
    <dbReference type="NCBI Taxonomy" id="53620"/>
    <lineage>
        <taxon>Eukaryota</taxon>
        <taxon>Metazoa</taxon>
        <taxon>Spiralia</taxon>
        <taxon>Lophotrochozoa</taxon>
        <taxon>Annelida</taxon>
        <taxon>Polychaeta</taxon>
        <taxon>Sedentaria</taxon>
        <taxon>Canalipalpata</taxon>
        <taxon>Terebellida</taxon>
        <taxon>Terebelliformia</taxon>
        <taxon>Alvinellidae</taxon>
        <taxon>Paralvinella</taxon>
    </lineage>
</organism>
<sequence length="504" mass="58185">MNVLFIVSDDLRPQLNAFRGPYYPNPKSTLRMYTPYLDTLAKNSLVLTRAYVQYSMCAPSRSSYMTGRRPDTIHVWDLNTYWRRSAGNFSTLPQYLMEEHGYLTTGLGKIFHPGKYSAPHKDKYSWSIPPLDILNGIYWGSNRFHNISSWRAVTVQERQQMPLPDEDTQQKALEYLRQFAAKGRTGEQPFFLAVGYQKPHLPLVCPEEFWKYYPSERMDLAERKHLPSGYPKEGYYPSSEYLKYRDIGDLDMTGKMNETLPDAAARELRRAYFACVSFVDSLVGGLLQELERLRLVNNTVIIFIGDHGFHLGENSFWGKHTNFELGTRAPLMLRIPGRTDRGIVSHSLVEFVDLFPTIVDGLGLGMLPHCPKDSSAVVLCSDGTSFKHLIDEPRATHKTEVYTQLKGVSKAVQGMHYSIFDGSYRYTEHVRITLRYPDAGTEHDWDIDWNNTLAAELYDLNADWAETVNVINDSVYWRVRKNMSKKLREFVGNEILNTTDLYWW</sequence>
<dbReference type="GO" id="GO:0046872">
    <property type="term" value="F:metal ion binding"/>
    <property type="evidence" value="ECO:0007669"/>
    <property type="project" value="UniProtKB-KW"/>
</dbReference>
<dbReference type="Pfam" id="PF00884">
    <property type="entry name" value="Sulfatase"/>
    <property type="match status" value="1"/>
</dbReference>
<dbReference type="PANTHER" id="PTHR45953:SF1">
    <property type="entry name" value="IDURONATE 2-SULFATASE"/>
    <property type="match status" value="1"/>
</dbReference>
<gene>
    <name evidence="8" type="ORF">LSH36_294g02017</name>
</gene>
<dbReference type="Gene3D" id="3.40.720.10">
    <property type="entry name" value="Alkaline Phosphatase, subunit A"/>
    <property type="match status" value="1"/>
</dbReference>
<keyword evidence="5" id="KW-0378">Hydrolase</keyword>
<name>A0AAD9JIV2_9ANNE</name>
<accession>A0AAD9JIV2</accession>
<comment type="similarity">
    <text evidence="2">Belongs to the sulfatase family.</text>
</comment>
<dbReference type="GO" id="GO:0004423">
    <property type="term" value="F:iduronate-2-sulfatase activity"/>
    <property type="evidence" value="ECO:0007669"/>
    <property type="project" value="InterPro"/>
</dbReference>
<dbReference type="GO" id="GO:0005737">
    <property type="term" value="C:cytoplasm"/>
    <property type="evidence" value="ECO:0007669"/>
    <property type="project" value="TreeGrafter"/>
</dbReference>
<keyword evidence="9" id="KW-1185">Reference proteome</keyword>
<dbReference type="InterPro" id="IPR017850">
    <property type="entry name" value="Alkaline_phosphatase_core_sf"/>
</dbReference>
<dbReference type="Proteomes" id="UP001208570">
    <property type="component" value="Unassembled WGS sequence"/>
</dbReference>
<dbReference type="InterPro" id="IPR000917">
    <property type="entry name" value="Sulfatase_N"/>
</dbReference>
<proteinExistence type="inferred from homology"/>
<feature type="domain" description="Sulfatase N-terminal" evidence="7">
    <location>
        <begin position="2"/>
        <end position="363"/>
    </location>
</feature>
<dbReference type="CDD" id="cd16030">
    <property type="entry name" value="iduronate-2-sulfatase"/>
    <property type="match status" value="1"/>
</dbReference>
<dbReference type="PANTHER" id="PTHR45953">
    <property type="entry name" value="IDURONATE 2-SULFATASE"/>
    <property type="match status" value="1"/>
</dbReference>
<dbReference type="SUPFAM" id="SSF53649">
    <property type="entry name" value="Alkaline phosphatase-like"/>
    <property type="match status" value="1"/>
</dbReference>
<protein>
    <recommendedName>
        <fullName evidence="7">Sulfatase N-terminal domain-containing protein</fullName>
    </recommendedName>
</protein>
<evidence type="ECO:0000256" key="6">
    <source>
        <dbReference type="ARBA" id="ARBA00022837"/>
    </source>
</evidence>
<comment type="cofactor">
    <cofactor evidence="1">
        <name>Ca(2+)</name>
        <dbReference type="ChEBI" id="CHEBI:29108"/>
    </cofactor>
</comment>
<keyword evidence="6" id="KW-0106">Calcium</keyword>
<evidence type="ECO:0000256" key="1">
    <source>
        <dbReference type="ARBA" id="ARBA00001913"/>
    </source>
</evidence>
<dbReference type="InterPro" id="IPR035874">
    <property type="entry name" value="IDS"/>
</dbReference>
<dbReference type="AlphaFoldDB" id="A0AAD9JIV2"/>
<reference evidence="8" key="1">
    <citation type="journal article" date="2023" name="Mol. Biol. Evol.">
        <title>Third-Generation Sequencing Reveals the Adaptive Role of the Epigenome in Three Deep-Sea Polychaetes.</title>
        <authorList>
            <person name="Perez M."/>
            <person name="Aroh O."/>
            <person name="Sun Y."/>
            <person name="Lan Y."/>
            <person name="Juniper S.K."/>
            <person name="Young C.R."/>
            <person name="Angers B."/>
            <person name="Qian P.Y."/>
        </authorList>
    </citation>
    <scope>NUCLEOTIDE SEQUENCE</scope>
    <source>
        <strain evidence="8">P08H-3</strain>
    </source>
</reference>
<keyword evidence="3" id="KW-0479">Metal-binding</keyword>
<comment type="caution">
    <text evidence="8">The sequence shown here is derived from an EMBL/GenBank/DDBJ whole genome shotgun (WGS) entry which is preliminary data.</text>
</comment>